<dbReference type="InterPro" id="IPR010982">
    <property type="entry name" value="Lambda_DNA-bd_dom_sf"/>
</dbReference>
<keyword evidence="3" id="KW-1185">Reference proteome</keyword>
<proteinExistence type="predicted"/>
<dbReference type="Proteomes" id="UP000669179">
    <property type="component" value="Unassembled WGS sequence"/>
</dbReference>
<dbReference type="AlphaFoldDB" id="A0A939PMP7"/>
<dbReference type="EMBL" id="JAGEOJ010000030">
    <property type="protein sequence ID" value="MBO2454888.1"/>
    <property type="molecule type" value="Genomic_DNA"/>
</dbReference>
<sequence length="468" mass="50478">MSRHGGERIGPLLHELRKAARLSQAALAEHVNGISGATLTRWDISRYECERRVPDVHLPALAAALDADLRRLEAACEVTRADRRGVQVIAPAAPAGVIALQFAADPQAGVHGWEQIAEMLRRAFVKQGVAAAALPLLGLGEGRRVTQALDLIGHDRVSSVVGSLSELIEHYSMTVCSRSPSEVYDELLVVRGYTGEILKDAGVRRRTDLIVAAGWLSSLLAVAACDMGEHSAARVWCADAQRSGREAGHPEMEAWATWTRSMIAFYQGQPRRSMEFAYRGQKQALVGTVVHAKLASQEMRAAALAGDEHRMTASRRHAATAIAKLPDDAATTGAFSINLAEDPPYTATSLMLLGEYREAVGATDRVIRSVYRPEARQRGEHPSGYARSLLIMGMARAGVGDLDEAVSSGHAALGGCRPAWPTMALAGDLDQTLERRFGGTRQAAEYHARYQEVLGSTGVGHNQMSRGR</sequence>
<feature type="domain" description="HTH cro/C1-type" evidence="1">
    <location>
        <begin position="13"/>
        <end position="72"/>
    </location>
</feature>
<gene>
    <name evidence="2" type="ORF">J4573_47920</name>
</gene>
<dbReference type="Gene3D" id="1.10.260.40">
    <property type="entry name" value="lambda repressor-like DNA-binding domains"/>
    <property type="match status" value="1"/>
</dbReference>
<dbReference type="InterPro" id="IPR011990">
    <property type="entry name" value="TPR-like_helical_dom_sf"/>
</dbReference>
<name>A0A939PMP7_9ACTN</name>
<dbReference type="PROSITE" id="PS50943">
    <property type="entry name" value="HTH_CROC1"/>
    <property type="match status" value="1"/>
</dbReference>
<organism evidence="2 3">
    <name type="scientific">Actinomadura barringtoniae</name>
    <dbReference type="NCBI Taxonomy" id="1427535"/>
    <lineage>
        <taxon>Bacteria</taxon>
        <taxon>Bacillati</taxon>
        <taxon>Actinomycetota</taxon>
        <taxon>Actinomycetes</taxon>
        <taxon>Streptosporangiales</taxon>
        <taxon>Thermomonosporaceae</taxon>
        <taxon>Actinomadura</taxon>
    </lineage>
</organism>
<dbReference type="InterPro" id="IPR001387">
    <property type="entry name" value="Cro/C1-type_HTH"/>
</dbReference>
<protein>
    <submittedName>
        <fullName evidence="2">Helix-turn-helix transcriptional regulator</fullName>
    </submittedName>
</protein>
<comment type="caution">
    <text evidence="2">The sequence shown here is derived from an EMBL/GenBank/DDBJ whole genome shotgun (WGS) entry which is preliminary data.</text>
</comment>
<dbReference type="RefSeq" id="WP_208263117.1">
    <property type="nucleotide sequence ID" value="NZ_JAGEOJ010000030.1"/>
</dbReference>
<reference evidence="2" key="1">
    <citation type="submission" date="2021-03" db="EMBL/GenBank/DDBJ databases">
        <authorList>
            <person name="Kanchanasin P."/>
            <person name="Saeng-In P."/>
            <person name="Phongsopitanun W."/>
            <person name="Yuki M."/>
            <person name="Kudo T."/>
            <person name="Ohkuma M."/>
            <person name="Tanasupawat S."/>
        </authorList>
    </citation>
    <scope>NUCLEOTIDE SEQUENCE</scope>
    <source>
        <strain evidence="2">GKU 128</strain>
    </source>
</reference>
<evidence type="ECO:0000259" key="1">
    <source>
        <dbReference type="PROSITE" id="PS50943"/>
    </source>
</evidence>
<dbReference type="SUPFAM" id="SSF47413">
    <property type="entry name" value="lambda repressor-like DNA-binding domains"/>
    <property type="match status" value="1"/>
</dbReference>
<accession>A0A939PMP7</accession>
<dbReference type="CDD" id="cd00093">
    <property type="entry name" value="HTH_XRE"/>
    <property type="match status" value="1"/>
</dbReference>
<evidence type="ECO:0000313" key="2">
    <source>
        <dbReference type="EMBL" id="MBO2454888.1"/>
    </source>
</evidence>
<evidence type="ECO:0000313" key="3">
    <source>
        <dbReference type="Proteomes" id="UP000669179"/>
    </source>
</evidence>
<dbReference type="SUPFAM" id="SSF48452">
    <property type="entry name" value="TPR-like"/>
    <property type="match status" value="1"/>
</dbReference>
<dbReference type="GO" id="GO:0003677">
    <property type="term" value="F:DNA binding"/>
    <property type="evidence" value="ECO:0007669"/>
    <property type="project" value="InterPro"/>
</dbReference>